<dbReference type="EMBL" id="ML977350">
    <property type="protein sequence ID" value="KAF2107967.1"/>
    <property type="molecule type" value="Genomic_DNA"/>
</dbReference>
<dbReference type="AlphaFoldDB" id="A0A6A5YNL9"/>
<accession>A0A6A5YNL9</accession>
<dbReference type="OrthoDB" id="3763466at2759"/>
<proteinExistence type="predicted"/>
<name>A0A6A5YNL9_9PLEO</name>
<evidence type="ECO:0000313" key="1">
    <source>
        <dbReference type="EMBL" id="KAF2107967.1"/>
    </source>
</evidence>
<organism evidence="1 2">
    <name type="scientific">Lophiotrema nucula</name>
    <dbReference type="NCBI Taxonomy" id="690887"/>
    <lineage>
        <taxon>Eukaryota</taxon>
        <taxon>Fungi</taxon>
        <taxon>Dikarya</taxon>
        <taxon>Ascomycota</taxon>
        <taxon>Pezizomycotina</taxon>
        <taxon>Dothideomycetes</taxon>
        <taxon>Pleosporomycetidae</taxon>
        <taxon>Pleosporales</taxon>
        <taxon>Lophiotremataceae</taxon>
        <taxon>Lophiotrema</taxon>
    </lineage>
</organism>
<dbReference type="Proteomes" id="UP000799770">
    <property type="component" value="Unassembled WGS sequence"/>
</dbReference>
<protein>
    <submittedName>
        <fullName evidence="1">Uncharacterized protein</fullName>
    </submittedName>
</protein>
<evidence type="ECO:0000313" key="2">
    <source>
        <dbReference type="Proteomes" id="UP000799770"/>
    </source>
</evidence>
<reference evidence="1" key="1">
    <citation type="journal article" date="2020" name="Stud. Mycol.">
        <title>101 Dothideomycetes genomes: a test case for predicting lifestyles and emergence of pathogens.</title>
        <authorList>
            <person name="Haridas S."/>
            <person name="Albert R."/>
            <person name="Binder M."/>
            <person name="Bloem J."/>
            <person name="Labutti K."/>
            <person name="Salamov A."/>
            <person name="Andreopoulos B."/>
            <person name="Baker S."/>
            <person name="Barry K."/>
            <person name="Bills G."/>
            <person name="Bluhm B."/>
            <person name="Cannon C."/>
            <person name="Castanera R."/>
            <person name="Culley D."/>
            <person name="Daum C."/>
            <person name="Ezra D."/>
            <person name="Gonzalez J."/>
            <person name="Henrissat B."/>
            <person name="Kuo A."/>
            <person name="Liang C."/>
            <person name="Lipzen A."/>
            <person name="Lutzoni F."/>
            <person name="Magnuson J."/>
            <person name="Mondo S."/>
            <person name="Nolan M."/>
            <person name="Ohm R."/>
            <person name="Pangilinan J."/>
            <person name="Park H.-J."/>
            <person name="Ramirez L."/>
            <person name="Alfaro M."/>
            <person name="Sun H."/>
            <person name="Tritt A."/>
            <person name="Yoshinaga Y."/>
            <person name="Zwiers L.-H."/>
            <person name="Turgeon B."/>
            <person name="Goodwin S."/>
            <person name="Spatafora J."/>
            <person name="Crous P."/>
            <person name="Grigoriev I."/>
        </authorList>
    </citation>
    <scope>NUCLEOTIDE SEQUENCE</scope>
    <source>
        <strain evidence="1">CBS 627.86</strain>
    </source>
</reference>
<sequence length="225" mass="25331">MSVKKPSSTPDLSLSIQLINSLNDKLPRELRDEIYAYMFEDSIFSFVHYHDHSHDGSGNWKSRAAFTLPTLSPYFLNPELVDGKFVYEAAEWLCGNCLHLTVEPSETMTSFLTGKLFGLKDSPPFAKLQNVQVNIRLPNEGCIEESLRNFSQHLAATLLPNKPYPAFKLDIDILLHKGSCSLLQSTVSKYLAPILAEIRRRGGNVRLSAGTCSPMMWERDGTMVY</sequence>
<keyword evidence="2" id="KW-1185">Reference proteome</keyword>
<gene>
    <name evidence="1" type="ORF">BDV96DRAFT_692942</name>
</gene>